<evidence type="ECO:0000313" key="4">
    <source>
        <dbReference type="Proteomes" id="UP000236151"/>
    </source>
</evidence>
<dbReference type="Gene3D" id="2.40.128.150">
    <property type="entry name" value="Cysteine proteinases"/>
    <property type="match status" value="1"/>
</dbReference>
<evidence type="ECO:0000256" key="1">
    <source>
        <dbReference type="ARBA" id="ARBA00006547"/>
    </source>
</evidence>
<evidence type="ECO:0000256" key="2">
    <source>
        <dbReference type="RuleBase" id="RU003452"/>
    </source>
</evidence>
<organism evidence="3 4">
    <name type="scientific">Clostridium thermosuccinogenes</name>
    <dbReference type="NCBI Taxonomy" id="84032"/>
    <lineage>
        <taxon>Bacteria</taxon>
        <taxon>Bacillati</taxon>
        <taxon>Bacillota</taxon>
        <taxon>Clostridia</taxon>
        <taxon>Eubacteriales</taxon>
        <taxon>Clostridiaceae</taxon>
        <taxon>Clostridium</taxon>
    </lineage>
</organism>
<dbReference type="GO" id="GO:0016407">
    <property type="term" value="F:acetyltransferase activity"/>
    <property type="evidence" value="ECO:0007669"/>
    <property type="project" value="InterPro"/>
</dbReference>
<reference evidence="3 4" key="1">
    <citation type="submission" date="2017-06" db="EMBL/GenBank/DDBJ databases">
        <title>Investigating the central metabolism of Clostridium thermosuccinogenes.</title>
        <authorList>
            <person name="Koendjbiharie J.G."/>
            <person name="van Kranenburg R."/>
        </authorList>
    </citation>
    <scope>NUCLEOTIDE SEQUENCE [LARGE SCALE GENOMIC DNA]</scope>
    <source>
        <strain evidence="3 4">DSM 5806</strain>
    </source>
</reference>
<dbReference type="PANTHER" id="PTHR11786:SF0">
    <property type="entry name" value="ARYLAMINE N-ACETYLTRANSFERASE 4-RELATED"/>
    <property type="match status" value="1"/>
</dbReference>
<dbReference type="OrthoDB" id="7181050at2"/>
<dbReference type="EMBL" id="NIOJ01000049">
    <property type="protein sequence ID" value="PNT96434.1"/>
    <property type="molecule type" value="Genomic_DNA"/>
</dbReference>
<dbReference type="RefSeq" id="WP_103082595.1">
    <property type="nucleotide sequence ID" value="NZ_CP021850.1"/>
</dbReference>
<accession>A0A2K2F9L6</accession>
<dbReference type="SUPFAM" id="SSF54001">
    <property type="entry name" value="Cysteine proteinases"/>
    <property type="match status" value="1"/>
</dbReference>
<protein>
    <submittedName>
        <fullName evidence="3">Acetyltransferase</fullName>
    </submittedName>
</protein>
<dbReference type="InterPro" id="IPR001447">
    <property type="entry name" value="Arylamine_N-AcTrfase"/>
</dbReference>
<dbReference type="Gene3D" id="3.30.2140.10">
    <property type="entry name" value="Arylamine N-acetyltransferase"/>
    <property type="match status" value="1"/>
</dbReference>
<dbReference type="PRINTS" id="PR01543">
    <property type="entry name" value="ANATRNSFRASE"/>
</dbReference>
<dbReference type="KEGG" id="cthd:CDO33_14285"/>
<gene>
    <name evidence="3" type="ORF">CDQ84_15230</name>
</gene>
<dbReference type="InterPro" id="IPR038765">
    <property type="entry name" value="Papain-like_cys_pep_sf"/>
</dbReference>
<dbReference type="PANTHER" id="PTHR11786">
    <property type="entry name" value="N-HYDROXYARYLAMINE O-ACETYLTRANSFERASE"/>
    <property type="match status" value="1"/>
</dbReference>
<dbReference type="AlphaFoldDB" id="A0A2K2F9L6"/>
<comment type="caution">
    <text evidence="3">The sequence shown here is derived from an EMBL/GenBank/DDBJ whole genome shotgun (WGS) entry which is preliminary data.</text>
</comment>
<comment type="similarity">
    <text evidence="1 2">Belongs to the arylamine N-acetyltransferase family.</text>
</comment>
<dbReference type="Pfam" id="PF00797">
    <property type="entry name" value="Acetyltransf_2"/>
    <property type="match status" value="1"/>
</dbReference>
<sequence>MANPTYPQSECCVQKYLERIGYNGPLDGSARTLSALQEAHVHAVPYENLDILMGRKLSLEIPDLYQKIVVRRRGGYCFELNGLFGWLLRELSYPVTDYFARFLRDETTIPMRRHRVLRVEAEGQTYICDVGVGGPSPARPLLLVEGLEQRQGDEAYRFQKDPLLGWVVQEFRHGEWSPYYSFTEDPQLPVDFVATNYYCENSPDSIFRKEAMISIRTVEGRNTVAGKEFRIFNRDGVKTFIPETEEAYKVALSKYFGIVLD</sequence>
<keyword evidence="4" id="KW-1185">Reference proteome</keyword>
<dbReference type="Proteomes" id="UP000236151">
    <property type="component" value="Unassembled WGS sequence"/>
</dbReference>
<name>A0A2K2F9L6_9CLOT</name>
<evidence type="ECO:0000313" key="3">
    <source>
        <dbReference type="EMBL" id="PNT96434.1"/>
    </source>
</evidence>
<keyword evidence="3" id="KW-0808">Transferase</keyword>
<proteinExistence type="inferred from homology"/>